<dbReference type="PANTHER" id="PTHR21556">
    <property type="entry name" value="TRESLIN"/>
    <property type="match status" value="1"/>
</dbReference>
<dbReference type="GO" id="GO:0010212">
    <property type="term" value="P:response to ionizing radiation"/>
    <property type="evidence" value="ECO:0007669"/>
    <property type="project" value="InterPro"/>
</dbReference>
<dbReference type="Proteomes" id="UP000499080">
    <property type="component" value="Unassembled WGS sequence"/>
</dbReference>
<proteinExistence type="predicted"/>
<accession>A0A4Y2ANJ4</accession>
<feature type="region of interest" description="Disordered" evidence="2">
    <location>
        <begin position="817"/>
        <end position="842"/>
    </location>
</feature>
<feature type="compositionally biased region" description="Basic and acidic residues" evidence="2">
    <location>
        <begin position="568"/>
        <end position="585"/>
    </location>
</feature>
<dbReference type="Pfam" id="PF21855">
    <property type="entry name" value="Treslin_STD"/>
    <property type="match status" value="1"/>
</dbReference>
<evidence type="ECO:0008006" key="7">
    <source>
        <dbReference type="Google" id="ProtNLM"/>
    </source>
</evidence>
<comment type="caution">
    <text evidence="5">The sequence shown here is derived from an EMBL/GenBank/DDBJ whole genome shotgun (WGS) entry which is preliminary data.</text>
</comment>
<evidence type="ECO:0000256" key="2">
    <source>
        <dbReference type="SAM" id="MobiDB-lite"/>
    </source>
</evidence>
<dbReference type="PANTHER" id="PTHR21556:SF2">
    <property type="entry name" value="TRESLIN"/>
    <property type="match status" value="1"/>
</dbReference>
<keyword evidence="6" id="KW-1185">Reference proteome</keyword>
<dbReference type="GO" id="GO:0006260">
    <property type="term" value="P:DNA replication"/>
    <property type="evidence" value="ECO:0007669"/>
    <property type="project" value="InterPro"/>
</dbReference>
<dbReference type="AlphaFoldDB" id="A0A4Y2ANJ4"/>
<evidence type="ECO:0000259" key="4">
    <source>
        <dbReference type="Pfam" id="PF21855"/>
    </source>
</evidence>
<evidence type="ECO:0000256" key="1">
    <source>
        <dbReference type="SAM" id="Coils"/>
    </source>
</evidence>
<feature type="domain" description="Treslin STD" evidence="4">
    <location>
        <begin position="606"/>
        <end position="753"/>
    </location>
</feature>
<feature type="region of interest" description="Disordered" evidence="2">
    <location>
        <begin position="561"/>
        <end position="589"/>
    </location>
</feature>
<protein>
    <recommendedName>
        <fullName evidence="7">Treslin</fullName>
    </recommendedName>
</protein>
<dbReference type="OrthoDB" id="5812172at2759"/>
<sequence length="1069" mass="121167">MSSMQIVFLFDLNAYGGGLVKSIEELQEKLVSLRLTCLRILTHYSTTVSNLKWGFKFFDSRGSPTQTMCKFSFPNVSLENFETLENEICLKFQRHFSYLEALTLSEERSEPSQGDEIFSDRTEAQRTPIQLLHLALTQILCEYQWNDSIDMFSPSIRKTIHKNKRNILFLISKCASNAEEFKKYFGTEYISVNTPKLNKLLLSQSLQQQLLHKEAIQWIWLNTCENESFMKSFEPDVLSTIADSLRSLQCALVPLSVLSFPNCIVNLSQKLKDQDLETPVFSISCGSLVPFPSSVYQSISYPFYKNEKETAKETELCFLENTFQFAVTVTTVPVQWNKKEKKSLHNGLLNQTNCTESPHGEEDKLNLSSSWTKFTVYFAIAKNVHLKSSHILLCMPDVSTKSSNYHKFQVLIKSLFMRNINLFVICESSCGSVLPGIFTPLSDSSAVISVLEPNIGFTNMSSFNTSESLSTFNISDLKEGMRILEEEIENFELNASNSNANYELINERPNHPLKPFTMASMERWFVPISSFCNSLSAIEDEPVCNPEVAAFHNLLQQSNSLRKKPRKKIMEDQQKPVPKPEEHVEQSNIQEDNDDICKDLSYDQLVAISTETYAKALKSCGSVLYCGRKIVKMASSFFLKQSIIKYEENMKNFMTEYFLINCRKLIEKYVANQDEETVTKAINECKLQTILALEMEILFPSFGESSCVNSVSSFLGIMSFFSGATILVKYLQNDLLESYGHKLYDLLVEIGDELCIPLKSDEDSPAHPFEAASPVSLTEIASSVSSATLSLISSQSASNKSENRKLIRKRSDISVTSKRRQILLPGKSPRKKKSKSTFATENVPIRYSPRLASKKRRDRFKTVESDSKSVRRNLFSQDRKIQTPRSNTVLTRTPVKKKKVCTPKSHHVLKTDFVPDTPTPKQNLSHLQRRKSQLGFHSDNDEVVGSTPSKSAKGRRVLKTGFVPNTPSYKQNLSALQRRKSHVGVTNEVREIAESPIITKSGNVSETKNYPSCSSTQYTPESKRRLSLKLFSKALASPTARMGLKKCSKRLFDQVEPQSQPGPSKRMKF</sequence>
<reference evidence="5 6" key="1">
    <citation type="journal article" date="2019" name="Sci. Rep.">
        <title>Orb-weaving spider Araneus ventricosus genome elucidates the spidroin gene catalogue.</title>
        <authorList>
            <person name="Kono N."/>
            <person name="Nakamura H."/>
            <person name="Ohtoshi R."/>
            <person name="Moran D.A.P."/>
            <person name="Shinohara A."/>
            <person name="Yoshida Y."/>
            <person name="Fujiwara M."/>
            <person name="Mori M."/>
            <person name="Tomita M."/>
            <person name="Arakawa K."/>
        </authorList>
    </citation>
    <scope>NUCLEOTIDE SEQUENCE [LARGE SCALE GENOMIC DNA]</scope>
</reference>
<organism evidence="5 6">
    <name type="scientific">Araneus ventricosus</name>
    <name type="common">Orbweaver spider</name>
    <name type="synonym">Epeira ventricosa</name>
    <dbReference type="NCBI Taxonomy" id="182803"/>
    <lineage>
        <taxon>Eukaryota</taxon>
        <taxon>Metazoa</taxon>
        <taxon>Ecdysozoa</taxon>
        <taxon>Arthropoda</taxon>
        <taxon>Chelicerata</taxon>
        <taxon>Arachnida</taxon>
        <taxon>Araneae</taxon>
        <taxon>Araneomorphae</taxon>
        <taxon>Entelegynae</taxon>
        <taxon>Araneoidea</taxon>
        <taxon>Araneidae</taxon>
        <taxon>Araneus</taxon>
    </lineage>
</organism>
<evidence type="ECO:0000313" key="6">
    <source>
        <dbReference type="Proteomes" id="UP000499080"/>
    </source>
</evidence>
<keyword evidence="1" id="KW-0175">Coiled coil</keyword>
<evidence type="ECO:0000313" key="5">
    <source>
        <dbReference type="EMBL" id="GBL81077.1"/>
    </source>
</evidence>
<name>A0A4Y2ANJ4_ARAVE</name>
<dbReference type="InterPro" id="IPR053919">
    <property type="entry name" value="Treslin_N"/>
</dbReference>
<dbReference type="GO" id="GO:0003682">
    <property type="term" value="F:chromatin binding"/>
    <property type="evidence" value="ECO:0007669"/>
    <property type="project" value="TreeGrafter"/>
</dbReference>
<dbReference type="Pfam" id="PF21854">
    <property type="entry name" value="Treslin_N"/>
    <property type="match status" value="1"/>
</dbReference>
<dbReference type="InterPro" id="IPR053920">
    <property type="entry name" value="Treslin_STD"/>
</dbReference>
<gene>
    <name evidence="5" type="ORF">AVEN_83149_1</name>
</gene>
<evidence type="ECO:0000259" key="3">
    <source>
        <dbReference type="Pfam" id="PF21854"/>
    </source>
</evidence>
<dbReference type="GO" id="GO:0030174">
    <property type="term" value="P:regulation of DNA-templated DNA replication initiation"/>
    <property type="evidence" value="ECO:0007669"/>
    <property type="project" value="TreeGrafter"/>
</dbReference>
<dbReference type="GO" id="GO:0007095">
    <property type="term" value="P:mitotic G2 DNA damage checkpoint signaling"/>
    <property type="evidence" value="ECO:0007669"/>
    <property type="project" value="TreeGrafter"/>
</dbReference>
<dbReference type="InterPro" id="IPR026153">
    <property type="entry name" value="Treslin"/>
</dbReference>
<feature type="coiled-coil region" evidence="1">
    <location>
        <begin position="474"/>
        <end position="501"/>
    </location>
</feature>
<dbReference type="EMBL" id="BGPR01000024">
    <property type="protein sequence ID" value="GBL81077.1"/>
    <property type="molecule type" value="Genomic_DNA"/>
</dbReference>
<feature type="domain" description="Treslin N-terminal" evidence="3">
    <location>
        <begin position="30"/>
        <end position="176"/>
    </location>
</feature>
<dbReference type="GO" id="GO:0005634">
    <property type="term" value="C:nucleus"/>
    <property type="evidence" value="ECO:0007669"/>
    <property type="project" value="InterPro"/>
</dbReference>
<dbReference type="GO" id="GO:0033314">
    <property type="term" value="P:mitotic DNA replication checkpoint signaling"/>
    <property type="evidence" value="ECO:0007669"/>
    <property type="project" value="InterPro"/>
</dbReference>